<dbReference type="EMBL" id="PVTP01000006">
    <property type="protein sequence ID" value="PRY77268.1"/>
    <property type="molecule type" value="Genomic_DNA"/>
</dbReference>
<evidence type="ECO:0000313" key="2">
    <source>
        <dbReference type="EMBL" id="PRY77268.1"/>
    </source>
</evidence>
<dbReference type="Proteomes" id="UP000238007">
    <property type="component" value="Unassembled WGS sequence"/>
</dbReference>
<feature type="transmembrane region" description="Helical" evidence="1">
    <location>
        <begin position="38"/>
        <end position="66"/>
    </location>
</feature>
<dbReference type="RefSeq" id="WP_106357878.1">
    <property type="nucleotide sequence ID" value="NZ_PVTP01000006.1"/>
</dbReference>
<evidence type="ECO:0000256" key="1">
    <source>
        <dbReference type="SAM" id="Phobius"/>
    </source>
</evidence>
<reference evidence="2 3" key="1">
    <citation type="submission" date="2018-03" db="EMBL/GenBank/DDBJ databases">
        <title>Genomic Encyclopedia of Archaeal and Bacterial Type Strains, Phase II (KMG-II): from individual species to whole genera.</title>
        <authorList>
            <person name="Goeker M."/>
        </authorList>
    </citation>
    <scope>NUCLEOTIDE SEQUENCE [LARGE SCALE GENOMIC DNA]</scope>
    <source>
        <strain evidence="2 3">DSM 101533</strain>
    </source>
</reference>
<comment type="caution">
    <text evidence="2">The sequence shown here is derived from an EMBL/GenBank/DDBJ whole genome shotgun (WGS) entry which is preliminary data.</text>
</comment>
<feature type="transmembrane region" description="Helical" evidence="1">
    <location>
        <begin position="86"/>
        <end position="110"/>
    </location>
</feature>
<keyword evidence="3" id="KW-1185">Reference proteome</keyword>
<sequence>MSHQSAHDVYVMAAGSLSLGAVGWWATGRLITQKLHVLLALPFAMIGALCVTLIASFPVGLVAVGWDHFEHSPTYLGALGFVVEHGLGMSSGGVAAILLRAVWIIGRYVWALLSPNLTIKASLDG</sequence>
<feature type="transmembrane region" description="Helical" evidence="1">
    <location>
        <begin position="6"/>
        <end position="26"/>
    </location>
</feature>
<proteinExistence type="predicted"/>
<keyword evidence="1" id="KW-0812">Transmembrane</keyword>
<protein>
    <submittedName>
        <fullName evidence="2">Uncharacterized protein</fullName>
    </submittedName>
</protein>
<organism evidence="2 3">
    <name type="scientific">Yoonia maritima</name>
    <dbReference type="NCBI Taxonomy" id="1435347"/>
    <lineage>
        <taxon>Bacteria</taxon>
        <taxon>Pseudomonadati</taxon>
        <taxon>Pseudomonadota</taxon>
        <taxon>Alphaproteobacteria</taxon>
        <taxon>Rhodobacterales</taxon>
        <taxon>Paracoccaceae</taxon>
        <taxon>Yoonia</taxon>
    </lineage>
</organism>
<accession>A0A2T0VYG3</accession>
<keyword evidence="1" id="KW-0472">Membrane</keyword>
<gene>
    <name evidence="2" type="ORF">CLV80_106112</name>
</gene>
<keyword evidence="1" id="KW-1133">Transmembrane helix</keyword>
<name>A0A2T0VYG3_9RHOB</name>
<dbReference type="AlphaFoldDB" id="A0A2T0VYG3"/>
<evidence type="ECO:0000313" key="3">
    <source>
        <dbReference type="Proteomes" id="UP000238007"/>
    </source>
</evidence>